<proteinExistence type="predicted"/>
<keyword evidence="2" id="KW-1185">Reference proteome</keyword>
<gene>
    <name evidence="1" type="ORF">GC093_19665</name>
</gene>
<comment type="caution">
    <text evidence="1">The sequence shown here is derived from an EMBL/GenBank/DDBJ whole genome shotgun (WGS) entry which is preliminary data.</text>
</comment>
<dbReference type="RefSeq" id="WP_171653618.1">
    <property type="nucleotide sequence ID" value="NZ_WHOD01000070.1"/>
</dbReference>
<dbReference type="EMBL" id="WHOD01000070">
    <property type="protein sequence ID" value="NOU95426.1"/>
    <property type="molecule type" value="Genomic_DNA"/>
</dbReference>
<protein>
    <submittedName>
        <fullName evidence="1">Uncharacterized protein</fullName>
    </submittedName>
</protein>
<name>A0A972GR99_9BACL</name>
<organism evidence="1 2">
    <name type="scientific">Paenibacillus foliorum</name>
    <dbReference type="NCBI Taxonomy" id="2654974"/>
    <lineage>
        <taxon>Bacteria</taxon>
        <taxon>Bacillati</taxon>
        <taxon>Bacillota</taxon>
        <taxon>Bacilli</taxon>
        <taxon>Bacillales</taxon>
        <taxon>Paenibacillaceae</taxon>
        <taxon>Paenibacillus</taxon>
    </lineage>
</organism>
<dbReference type="AlphaFoldDB" id="A0A972GR99"/>
<evidence type="ECO:0000313" key="2">
    <source>
        <dbReference type="Proteomes" id="UP000641588"/>
    </source>
</evidence>
<dbReference type="Proteomes" id="UP000641588">
    <property type="component" value="Unassembled WGS sequence"/>
</dbReference>
<accession>A0A972GR99</accession>
<reference evidence="1" key="1">
    <citation type="submission" date="2019-10" db="EMBL/GenBank/DDBJ databases">
        <title>Description of Paenibacillus glebae sp. nov.</title>
        <authorList>
            <person name="Carlier A."/>
            <person name="Qi S."/>
        </authorList>
    </citation>
    <scope>NUCLEOTIDE SEQUENCE</scope>
    <source>
        <strain evidence="1">LMG 31456</strain>
    </source>
</reference>
<sequence length="332" mass="36476">MNTVKWKEPNNIVAVSKWKITARASLLSAALVLFVTGCTDYKQIKADLLQAVSKQEEVKNYRFAGSIELKADAALLGQANPFAAALFAILKDSKIEYTGITALEPSSQLETSLKVTPTGGTAIDIPILIKDSKLFFHMPALNKEDEYMVLPIQASSSSTEPLKNTGHLTATLNQQLLNGVDPNWLQPTKELITLADGTAANRITLAINSKNEKAFADYWDQSLPGFLELLKTNGLATGASIDSWQATLKQIKFKAPTTLDMLIDNDGYIHEQKWNLIFTAGGSTNENRIVWTQTLSEINKKPAFTKEIPAKQKSLDELLKLTQQAPAVKKTN</sequence>
<evidence type="ECO:0000313" key="1">
    <source>
        <dbReference type="EMBL" id="NOU95426.1"/>
    </source>
</evidence>